<name>A0AAV1C043_OLDCO</name>
<protein>
    <submittedName>
        <fullName evidence="2">OLC1v1023515C1</fullName>
    </submittedName>
</protein>
<dbReference type="Proteomes" id="UP001161247">
    <property type="component" value="Chromosome 1"/>
</dbReference>
<accession>A0AAV1C043</accession>
<evidence type="ECO:0000313" key="3">
    <source>
        <dbReference type="Proteomes" id="UP001161247"/>
    </source>
</evidence>
<keyword evidence="3" id="KW-1185">Reference proteome</keyword>
<evidence type="ECO:0000256" key="1">
    <source>
        <dbReference type="SAM" id="MobiDB-lite"/>
    </source>
</evidence>
<dbReference type="EMBL" id="OX459118">
    <property type="protein sequence ID" value="CAI9089029.1"/>
    <property type="molecule type" value="Genomic_DNA"/>
</dbReference>
<feature type="region of interest" description="Disordered" evidence="1">
    <location>
        <begin position="26"/>
        <end position="57"/>
    </location>
</feature>
<sequence length="105" mass="12036">MDHDGSKAATQMTCSIVLEVLPSNSEADKNGSVLLDGDEEEEKKKKRKRKRRDKKKRLDPKEELLCLFPFTTSSSAIQRKIKNQYPESQVNRLEINSRSGVYSLH</sequence>
<feature type="compositionally biased region" description="Basic residues" evidence="1">
    <location>
        <begin position="44"/>
        <end position="57"/>
    </location>
</feature>
<reference evidence="2" key="1">
    <citation type="submission" date="2023-03" db="EMBL/GenBank/DDBJ databases">
        <authorList>
            <person name="Julca I."/>
        </authorList>
    </citation>
    <scope>NUCLEOTIDE SEQUENCE</scope>
</reference>
<organism evidence="2 3">
    <name type="scientific">Oldenlandia corymbosa var. corymbosa</name>
    <dbReference type="NCBI Taxonomy" id="529605"/>
    <lineage>
        <taxon>Eukaryota</taxon>
        <taxon>Viridiplantae</taxon>
        <taxon>Streptophyta</taxon>
        <taxon>Embryophyta</taxon>
        <taxon>Tracheophyta</taxon>
        <taxon>Spermatophyta</taxon>
        <taxon>Magnoliopsida</taxon>
        <taxon>eudicotyledons</taxon>
        <taxon>Gunneridae</taxon>
        <taxon>Pentapetalae</taxon>
        <taxon>asterids</taxon>
        <taxon>lamiids</taxon>
        <taxon>Gentianales</taxon>
        <taxon>Rubiaceae</taxon>
        <taxon>Rubioideae</taxon>
        <taxon>Spermacoceae</taxon>
        <taxon>Hedyotis-Oldenlandia complex</taxon>
        <taxon>Oldenlandia</taxon>
    </lineage>
</organism>
<gene>
    <name evidence="2" type="ORF">OLC1_LOCUS1462</name>
</gene>
<dbReference type="AlphaFoldDB" id="A0AAV1C043"/>
<evidence type="ECO:0000313" key="2">
    <source>
        <dbReference type="EMBL" id="CAI9089029.1"/>
    </source>
</evidence>
<proteinExistence type="predicted"/>